<feature type="transmembrane region" description="Helical" evidence="6">
    <location>
        <begin position="130"/>
        <end position="149"/>
    </location>
</feature>
<keyword evidence="2" id="KW-1003">Cell membrane</keyword>
<sequence length="287" mass="31339">AAWWFTGFECLSLASKEAARPIRDVKTSLWASWGSLFAFAVLLTVFNVLVLPGAYVMGSSNYPMVDVFASIFGESYRRRYILFLLPAYTANLLGMLWSASRQTWALSRAGYLPQLLSVTDDNANGVPTRATYFAVVYSYLMALFVFNTRNLHGAGIPSSTVLLDLTVLAGAITYMGIAICYIVFKIRHPEVVRPVKSPLGIFGALSVLALCLVMVINGISTSWSFQLTVVFFLAKLAISGAFYVFAGRLHLLPTEDSLLPACTLYLSGPGWKRSAPSSGSRNARLAV</sequence>
<dbReference type="Proteomes" id="UP000070544">
    <property type="component" value="Unassembled WGS sequence"/>
</dbReference>
<dbReference type="GO" id="GO:0005886">
    <property type="term" value="C:plasma membrane"/>
    <property type="evidence" value="ECO:0007669"/>
    <property type="project" value="UniProtKB-SubCell"/>
</dbReference>
<comment type="subcellular location">
    <subcellularLocation>
        <location evidence="1">Cell membrane</location>
        <topology evidence="1">Multi-pass membrane protein</topology>
    </subcellularLocation>
</comment>
<feature type="transmembrane region" description="Helical" evidence="6">
    <location>
        <begin position="227"/>
        <end position="246"/>
    </location>
</feature>
<dbReference type="OrthoDB" id="2147536at2759"/>
<keyword evidence="5 6" id="KW-0472">Membrane</keyword>
<dbReference type="InterPro" id="IPR002293">
    <property type="entry name" value="AA/rel_permease1"/>
</dbReference>
<evidence type="ECO:0000256" key="1">
    <source>
        <dbReference type="ARBA" id="ARBA00004651"/>
    </source>
</evidence>
<dbReference type="InterPro" id="IPR050367">
    <property type="entry name" value="APC_superfamily"/>
</dbReference>
<feature type="transmembrane region" description="Helical" evidence="6">
    <location>
        <begin position="79"/>
        <end position="99"/>
    </location>
</feature>
<feature type="transmembrane region" description="Helical" evidence="6">
    <location>
        <begin position="36"/>
        <end position="58"/>
    </location>
</feature>
<name>A0A139ARX8_GONPJ</name>
<keyword evidence="4 6" id="KW-1133">Transmembrane helix</keyword>
<protein>
    <recommendedName>
        <fullName evidence="9">Amino acid permease/ SLC12A domain-containing protein</fullName>
    </recommendedName>
</protein>
<keyword evidence="8" id="KW-1185">Reference proteome</keyword>
<proteinExistence type="predicted"/>
<dbReference type="EMBL" id="KQ965739">
    <property type="protein sequence ID" value="KXS19225.1"/>
    <property type="molecule type" value="Genomic_DNA"/>
</dbReference>
<organism evidence="7 8">
    <name type="scientific">Gonapodya prolifera (strain JEL478)</name>
    <name type="common">Monoblepharis prolifera</name>
    <dbReference type="NCBI Taxonomy" id="1344416"/>
    <lineage>
        <taxon>Eukaryota</taxon>
        <taxon>Fungi</taxon>
        <taxon>Fungi incertae sedis</taxon>
        <taxon>Chytridiomycota</taxon>
        <taxon>Chytridiomycota incertae sedis</taxon>
        <taxon>Monoblepharidomycetes</taxon>
        <taxon>Monoblepharidales</taxon>
        <taxon>Gonapodyaceae</taxon>
        <taxon>Gonapodya</taxon>
    </lineage>
</organism>
<dbReference type="Gene3D" id="1.20.1740.10">
    <property type="entry name" value="Amino acid/polyamine transporter I"/>
    <property type="match status" value="1"/>
</dbReference>
<feature type="transmembrane region" description="Helical" evidence="6">
    <location>
        <begin position="161"/>
        <end position="184"/>
    </location>
</feature>
<feature type="transmembrane region" description="Helical" evidence="6">
    <location>
        <begin position="199"/>
        <end position="220"/>
    </location>
</feature>
<dbReference type="AlphaFoldDB" id="A0A139ARX8"/>
<gene>
    <name evidence="7" type="ORF">M427DRAFT_472035</name>
</gene>
<dbReference type="GO" id="GO:0022857">
    <property type="term" value="F:transmembrane transporter activity"/>
    <property type="evidence" value="ECO:0007669"/>
    <property type="project" value="InterPro"/>
</dbReference>
<evidence type="ECO:0008006" key="9">
    <source>
        <dbReference type="Google" id="ProtNLM"/>
    </source>
</evidence>
<reference evidence="7 8" key="1">
    <citation type="journal article" date="2015" name="Genome Biol. Evol.">
        <title>Phylogenomic analyses indicate that early fungi evolved digesting cell walls of algal ancestors of land plants.</title>
        <authorList>
            <person name="Chang Y."/>
            <person name="Wang S."/>
            <person name="Sekimoto S."/>
            <person name="Aerts A.L."/>
            <person name="Choi C."/>
            <person name="Clum A."/>
            <person name="LaButti K.M."/>
            <person name="Lindquist E.A."/>
            <person name="Yee Ngan C."/>
            <person name="Ohm R.A."/>
            <person name="Salamov A.A."/>
            <person name="Grigoriev I.V."/>
            <person name="Spatafora J.W."/>
            <person name="Berbee M.L."/>
        </authorList>
    </citation>
    <scope>NUCLEOTIDE SEQUENCE [LARGE SCALE GENOMIC DNA]</scope>
    <source>
        <strain evidence="7 8">JEL478</strain>
    </source>
</reference>
<evidence type="ECO:0000256" key="5">
    <source>
        <dbReference type="ARBA" id="ARBA00023136"/>
    </source>
</evidence>
<evidence type="ECO:0000256" key="3">
    <source>
        <dbReference type="ARBA" id="ARBA00022692"/>
    </source>
</evidence>
<evidence type="ECO:0000313" key="8">
    <source>
        <dbReference type="Proteomes" id="UP000070544"/>
    </source>
</evidence>
<evidence type="ECO:0000256" key="6">
    <source>
        <dbReference type="SAM" id="Phobius"/>
    </source>
</evidence>
<dbReference type="Pfam" id="PF13520">
    <property type="entry name" value="AA_permease_2"/>
    <property type="match status" value="1"/>
</dbReference>
<evidence type="ECO:0000313" key="7">
    <source>
        <dbReference type="EMBL" id="KXS19225.1"/>
    </source>
</evidence>
<dbReference type="PANTHER" id="PTHR42770">
    <property type="entry name" value="AMINO ACID TRANSPORTER-RELATED"/>
    <property type="match status" value="1"/>
</dbReference>
<dbReference type="STRING" id="1344416.A0A139ARX8"/>
<keyword evidence="3 6" id="KW-0812">Transmembrane</keyword>
<evidence type="ECO:0000256" key="4">
    <source>
        <dbReference type="ARBA" id="ARBA00022989"/>
    </source>
</evidence>
<feature type="non-terminal residue" evidence="7">
    <location>
        <position position="1"/>
    </location>
</feature>
<dbReference type="PANTHER" id="PTHR42770:SF7">
    <property type="entry name" value="MEMBRANE PROTEIN"/>
    <property type="match status" value="1"/>
</dbReference>
<evidence type="ECO:0000256" key="2">
    <source>
        <dbReference type="ARBA" id="ARBA00022475"/>
    </source>
</evidence>
<accession>A0A139ARX8</accession>